<proteinExistence type="predicted"/>
<dbReference type="Gene3D" id="3.40.50.2000">
    <property type="entry name" value="Glycogen Phosphorylase B"/>
    <property type="match status" value="2"/>
</dbReference>
<keyword evidence="3" id="KW-1185">Reference proteome</keyword>
<evidence type="ECO:0000313" key="2">
    <source>
        <dbReference type="EMBL" id="MDB9541119.1"/>
    </source>
</evidence>
<dbReference type="RefSeq" id="WP_271734403.1">
    <property type="nucleotide sequence ID" value="NZ_JANQDP010000191.1"/>
</dbReference>
<gene>
    <name evidence="2" type="ORF">PN457_15880</name>
</gene>
<dbReference type="SUPFAM" id="SSF53756">
    <property type="entry name" value="UDP-Glycosyltransferase/glycogen phosphorylase"/>
    <property type="match status" value="1"/>
</dbReference>
<dbReference type="InterPro" id="IPR050194">
    <property type="entry name" value="Glycosyltransferase_grp1"/>
</dbReference>
<accession>A0ABT5AW49</accession>
<reference evidence="2 3" key="1">
    <citation type="submission" date="2023-01" db="EMBL/GenBank/DDBJ databases">
        <title>Genomes from the Australian National Cyanobacteria Reference Collection.</title>
        <authorList>
            <person name="Willis A."/>
            <person name="Lee E.M.F."/>
        </authorList>
    </citation>
    <scope>NUCLEOTIDE SEQUENCE [LARGE SCALE GENOMIC DNA]</scope>
    <source>
        <strain evidence="2 3">CS-1033</strain>
    </source>
</reference>
<protein>
    <submittedName>
        <fullName evidence="2">Glycosyltransferase family 4 protein</fullName>
    </submittedName>
</protein>
<dbReference type="EMBL" id="JAQMUH010000183">
    <property type="protein sequence ID" value="MDB9541119.1"/>
    <property type="molecule type" value="Genomic_DNA"/>
</dbReference>
<dbReference type="InterPro" id="IPR001296">
    <property type="entry name" value="Glyco_trans_1"/>
</dbReference>
<comment type="caution">
    <text evidence="2">The sequence shown here is derived from an EMBL/GenBank/DDBJ whole genome shotgun (WGS) entry which is preliminary data.</text>
</comment>
<evidence type="ECO:0000259" key="1">
    <source>
        <dbReference type="Pfam" id="PF00534"/>
    </source>
</evidence>
<organism evidence="2 3">
    <name type="scientific">Anabaenopsis arnoldii</name>
    <dbReference type="NCBI Taxonomy" id="2152938"/>
    <lineage>
        <taxon>Bacteria</taxon>
        <taxon>Bacillati</taxon>
        <taxon>Cyanobacteriota</taxon>
        <taxon>Cyanophyceae</taxon>
        <taxon>Nostocales</taxon>
        <taxon>Nodulariaceae</taxon>
        <taxon>Anabaenopsis</taxon>
    </lineage>
</organism>
<name>A0ABT5AW49_9CYAN</name>
<dbReference type="PANTHER" id="PTHR45947:SF3">
    <property type="entry name" value="SULFOQUINOVOSYL TRANSFERASE SQD2"/>
    <property type="match status" value="1"/>
</dbReference>
<dbReference type="Proteomes" id="UP001212499">
    <property type="component" value="Unassembled WGS sequence"/>
</dbReference>
<dbReference type="PANTHER" id="PTHR45947">
    <property type="entry name" value="SULFOQUINOVOSYL TRANSFERASE SQD2"/>
    <property type="match status" value="1"/>
</dbReference>
<dbReference type="CDD" id="cd03801">
    <property type="entry name" value="GT4_PimA-like"/>
    <property type="match status" value="1"/>
</dbReference>
<evidence type="ECO:0000313" key="3">
    <source>
        <dbReference type="Proteomes" id="UP001212499"/>
    </source>
</evidence>
<feature type="domain" description="Glycosyl transferase family 1" evidence="1">
    <location>
        <begin position="181"/>
        <end position="336"/>
    </location>
</feature>
<sequence length="438" mass="49338">MNNHILFIAPSAYTLSGLATWLDYLLPGLKQLGWRTTLGLVEGARYHRVAEYLAVHPCETAIAITCKTGTPQGRRWAVQRAIQEYSPDIVVTVNIPDAIAATAELRSRGKTQAKIVMTCHGIQEDLFADMKLFKNSLDAVVCTNKLACKLTENYGGLKADQVCYAPYGSAIKTSLNRHPHLPFTIAYSGRLERHQKRVHDLVTIVSLLKKADLNFRLLIAGSGPEENELKKELSSVEEVSFLGQLKENELINQVYQESDVLIMPSSWETGPIVIWEAMAWGVAVVSSRYVGSGLEGALKNDENCLMFDVGDCQAASQQIIRLHQDQDLWQRIKQSGWETINKKYSHPVSVQQWNKIFEQILTTSASKILPVNIDSRLLNNRLDKLLGKANAERIRIWLERTGPSCDPGGEWPHSWSEKQTSERENEFWNIAQQLDRLE</sequence>
<dbReference type="Pfam" id="PF00534">
    <property type="entry name" value="Glycos_transf_1"/>
    <property type="match status" value="1"/>
</dbReference>